<dbReference type="GO" id="GO:0000159">
    <property type="term" value="C:protein phosphatase type 2A complex"/>
    <property type="evidence" value="ECO:0007669"/>
    <property type="project" value="TreeGrafter"/>
</dbReference>
<dbReference type="Proteomes" id="UP000436088">
    <property type="component" value="Unassembled WGS sequence"/>
</dbReference>
<evidence type="ECO:0000313" key="1">
    <source>
        <dbReference type="EMBL" id="KAE8704565.1"/>
    </source>
</evidence>
<keyword evidence="2" id="KW-1185">Reference proteome</keyword>
<evidence type="ECO:0000313" key="2">
    <source>
        <dbReference type="Proteomes" id="UP000436088"/>
    </source>
</evidence>
<dbReference type="PANTHER" id="PTHR14095:SF0">
    <property type="entry name" value="MIP22305P"/>
    <property type="match status" value="1"/>
</dbReference>
<dbReference type="EMBL" id="VEPZ02000992">
    <property type="protein sequence ID" value="KAE8704565.1"/>
    <property type="molecule type" value="Genomic_DNA"/>
</dbReference>
<gene>
    <name evidence="1" type="ORF">F3Y22_tig00110450pilonHSYRG00721</name>
</gene>
<dbReference type="GO" id="GO:0019888">
    <property type="term" value="F:protein phosphatase regulator activity"/>
    <property type="evidence" value="ECO:0007669"/>
    <property type="project" value="TreeGrafter"/>
</dbReference>
<dbReference type="AlphaFoldDB" id="A0A6A3AMS5"/>
<accession>A0A6A3AMS5</accession>
<protein>
    <submittedName>
        <fullName evidence="1">Uncharacterized protein</fullName>
    </submittedName>
</protein>
<reference evidence="1" key="1">
    <citation type="submission" date="2019-09" db="EMBL/GenBank/DDBJ databases">
        <title>Draft genome information of white flower Hibiscus syriacus.</title>
        <authorList>
            <person name="Kim Y.-M."/>
        </authorList>
    </citation>
    <scope>NUCLEOTIDE SEQUENCE [LARGE SCALE GENOMIC DNA]</scope>
    <source>
        <strain evidence="1">YM2019G1</strain>
    </source>
</reference>
<dbReference type="Gene3D" id="1.10.238.220">
    <property type="match status" value="1"/>
</dbReference>
<dbReference type="PANTHER" id="PTHR14095">
    <property type="entry name" value="PHOSPHATASE 2A REGULATORY SUBUNIT-RELATED"/>
    <property type="match status" value="1"/>
</dbReference>
<organism evidence="1 2">
    <name type="scientific">Hibiscus syriacus</name>
    <name type="common">Rose of Sharon</name>
    <dbReference type="NCBI Taxonomy" id="106335"/>
    <lineage>
        <taxon>Eukaryota</taxon>
        <taxon>Viridiplantae</taxon>
        <taxon>Streptophyta</taxon>
        <taxon>Embryophyta</taxon>
        <taxon>Tracheophyta</taxon>
        <taxon>Spermatophyta</taxon>
        <taxon>Magnoliopsida</taxon>
        <taxon>eudicotyledons</taxon>
        <taxon>Gunneridae</taxon>
        <taxon>Pentapetalae</taxon>
        <taxon>rosids</taxon>
        <taxon>malvids</taxon>
        <taxon>Malvales</taxon>
        <taxon>Malvaceae</taxon>
        <taxon>Malvoideae</taxon>
        <taxon>Hibiscus</taxon>
    </lineage>
</organism>
<sequence>MNRSENGHLTLKELKRGNLIDAMLHADEEEDINKVLRYGNHALTYRIVDRIFSQVSVKFSLISSHAPPKVGAQRRAQHFYVEHQKENVALMGKEGTHRRKTFWLVLLRCTPDATVKDFQAFVCMVEAILGSRAMKLYTAQSGSNKRVSLNWINVLSGGTEYGYYVCKFMKEIDENGLEVLVNKDVSKLF</sequence>
<comment type="caution">
    <text evidence="1">The sequence shown here is derived from an EMBL/GenBank/DDBJ whole genome shotgun (WGS) entry which is preliminary data.</text>
</comment>
<name>A0A6A3AMS5_HIBSY</name>
<proteinExistence type="predicted"/>